<name>A0A193C060_AMYOR</name>
<accession>A0A193C060</accession>
<keyword evidence="2" id="KW-1185">Reference proteome</keyword>
<dbReference type="AlphaFoldDB" id="A0A193C060"/>
<evidence type="ECO:0000313" key="1">
    <source>
        <dbReference type="EMBL" id="ANN17805.1"/>
    </source>
</evidence>
<evidence type="ECO:0008006" key="3">
    <source>
        <dbReference type="Google" id="ProtNLM"/>
    </source>
</evidence>
<dbReference type="KEGG" id="aori:SD37_20560"/>
<dbReference type="Proteomes" id="UP000093695">
    <property type="component" value="Chromosome"/>
</dbReference>
<dbReference type="EMBL" id="CP016174">
    <property type="protein sequence ID" value="ANN17805.1"/>
    <property type="molecule type" value="Genomic_DNA"/>
</dbReference>
<dbReference type="RefSeq" id="WP_044853410.1">
    <property type="nucleotide sequence ID" value="NZ_CP016174.1"/>
</dbReference>
<organism evidence="1 2">
    <name type="scientific">Amycolatopsis orientalis</name>
    <name type="common">Nocardia orientalis</name>
    <dbReference type="NCBI Taxonomy" id="31958"/>
    <lineage>
        <taxon>Bacteria</taxon>
        <taxon>Bacillati</taxon>
        <taxon>Actinomycetota</taxon>
        <taxon>Actinomycetes</taxon>
        <taxon>Pseudonocardiales</taxon>
        <taxon>Pseudonocardiaceae</taxon>
        <taxon>Amycolatopsis</taxon>
    </lineage>
</organism>
<reference evidence="1 2" key="1">
    <citation type="journal article" date="2015" name="Genome Announc.">
        <title>Draft Genome Sequence of Norvancomycin-Producing Strain Amycolatopsis orientalis CPCC200066.</title>
        <authorList>
            <person name="Lei X."/>
            <person name="Yuan F."/>
            <person name="Shi Y."/>
            <person name="Li X."/>
            <person name="Wang L."/>
            <person name="Hong B."/>
        </authorList>
    </citation>
    <scope>NUCLEOTIDE SEQUENCE [LARGE SCALE GENOMIC DNA]</scope>
    <source>
        <strain evidence="1 2">B-37</strain>
    </source>
</reference>
<protein>
    <recommendedName>
        <fullName evidence="3">J domain-containing protein</fullName>
    </recommendedName>
</protein>
<evidence type="ECO:0000313" key="2">
    <source>
        <dbReference type="Proteomes" id="UP000093695"/>
    </source>
</evidence>
<proteinExistence type="predicted"/>
<gene>
    <name evidence="1" type="ORF">SD37_20560</name>
</gene>
<sequence>MKDDPASRAAYLAFVRQHHPDRGGDVDTFVAGLAEFHAAAGRRPGTQDRFSAPIVVVARKRGLASVAHRLGQWRKRRRKTRVR</sequence>